<feature type="domain" description="Poly A polymerase head" evidence="10">
    <location>
        <begin position="23"/>
        <end position="147"/>
    </location>
</feature>
<sequence>MKIYMPSSCKNIINTFYNNGYEAFIVGGCVRDALMGRKANDYDITTNSTPDITIKLFENTHKVIVTGEKHGTITLIDKNDGEVYEVTTYRIDGEYKDSRRPENVEFTSSLREDLLRRDFTINAMAYNERLGLVDYFNGGEDLNNKIIKCVGNPEHRFNEDALRILRALRFKAQLNFDIDNSALESIKILSYKLNDISVERIREEFNKMILSNPYIVNDLYKLQVLEYILPELKLIYDKFIGNESIINYINIILNSVNLLNKDICLRYALLLHGFKRLELDYRKESYSFDSNKILKRLKYDNKTINKVDKIIEYLDITIEDEYYNIKKILNSIGEDVLRSILKIKKIEHTYLDFILGDTKLENILEVENKLNNIIENSECYSIKDLKITGNDIINIGCAKGKKVGEVLEMLLEMVLRNPDINSHNRLLCEAKKIIN</sequence>
<dbReference type="Gene3D" id="1.10.246.80">
    <property type="match status" value="1"/>
</dbReference>
<keyword evidence="4" id="KW-0548">Nucleotidyltransferase</keyword>
<gene>
    <name evidence="13" type="ORF">CLCY_2c00150</name>
</gene>
<evidence type="ECO:0000256" key="4">
    <source>
        <dbReference type="ARBA" id="ARBA00022695"/>
    </source>
</evidence>
<dbReference type="STRING" id="1121307.CLCY_2c00150"/>
<dbReference type="InterPro" id="IPR032810">
    <property type="entry name" value="CCA-adding_enz_C"/>
</dbReference>
<evidence type="ECO:0000313" key="14">
    <source>
        <dbReference type="Proteomes" id="UP000036756"/>
    </source>
</evidence>
<keyword evidence="7" id="KW-0460">Magnesium</keyword>
<proteinExistence type="inferred from homology"/>
<comment type="cofactor">
    <cofactor evidence="1">
        <name>Mg(2+)</name>
        <dbReference type="ChEBI" id="CHEBI:18420"/>
    </cofactor>
</comment>
<evidence type="ECO:0000259" key="11">
    <source>
        <dbReference type="Pfam" id="PF12627"/>
    </source>
</evidence>
<dbReference type="GO" id="GO:0046872">
    <property type="term" value="F:metal ion binding"/>
    <property type="evidence" value="ECO:0007669"/>
    <property type="project" value="UniProtKB-KW"/>
</dbReference>
<keyword evidence="3" id="KW-0819">tRNA processing</keyword>
<dbReference type="PANTHER" id="PTHR46173">
    <property type="entry name" value="CCA TRNA NUCLEOTIDYLTRANSFERASE 1, MITOCHONDRIAL"/>
    <property type="match status" value="1"/>
</dbReference>
<evidence type="ECO:0000256" key="3">
    <source>
        <dbReference type="ARBA" id="ARBA00022694"/>
    </source>
</evidence>
<dbReference type="CDD" id="cd05398">
    <property type="entry name" value="NT_ClassII-CCAase"/>
    <property type="match status" value="1"/>
</dbReference>
<dbReference type="PANTHER" id="PTHR46173:SF1">
    <property type="entry name" value="CCA TRNA NUCLEOTIDYLTRANSFERASE 1, MITOCHONDRIAL"/>
    <property type="match status" value="1"/>
</dbReference>
<dbReference type="InterPro" id="IPR002646">
    <property type="entry name" value="PolA_pol_head_dom"/>
</dbReference>
<keyword evidence="8 9" id="KW-0694">RNA-binding</keyword>
<dbReference type="SUPFAM" id="SSF81301">
    <property type="entry name" value="Nucleotidyltransferase"/>
    <property type="match status" value="1"/>
</dbReference>
<dbReference type="GO" id="GO:0000166">
    <property type="term" value="F:nucleotide binding"/>
    <property type="evidence" value="ECO:0007669"/>
    <property type="project" value="UniProtKB-KW"/>
</dbReference>
<evidence type="ECO:0000256" key="6">
    <source>
        <dbReference type="ARBA" id="ARBA00022741"/>
    </source>
</evidence>
<dbReference type="InterPro" id="IPR032828">
    <property type="entry name" value="PolyA_RNA-bd"/>
</dbReference>
<evidence type="ECO:0000259" key="10">
    <source>
        <dbReference type="Pfam" id="PF01743"/>
    </source>
</evidence>
<dbReference type="Pfam" id="PF12627">
    <property type="entry name" value="PolyA_pol_RNAbd"/>
    <property type="match status" value="1"/>
</dbReference>
<dbReference type="InterPro" id="IPR043519">
    <property type="entry name" value="NT_sf"/>
</dbReference>
<dbReference type="OrthoDB" id="9805698at2"/>
<dbReference type="InterPro" id="IPR050264">
    <property type="entry name" value="Bact_CCA-adding_enz_type3_sf"/>
</dbReference>
<evidence type="ECO:0000256" key="1">
    <source>
        <dbReference type="ARBA" id="ARBA00001946"/>
    </source>
</evidence>
<accession>A0A0J8D516</accession>
<dbReference type="Gene3D" id="3.30.460.10">
    <property type="entry name" value="Beta Polymerase, domain 2"/>
    <property type="match status" value="1"/>
</dbReference>
<evidence type="ECO:0000256" key="7">
    <source>
        <dbReference type="ARBA" id="ARBA00022842"/>
    </source>
</evidence>
<dbReference type="AlphaFoldDB" id="A0A0J8D516"/>
<dbReference type="Proteomes" id="UP000036756">
    <property type="component" value="Unassembled WGS sequence"/>
</dbReference>
<dbReference type="Pfam" id="PF13735">
    <property type="entry name" value="tRNA_NucTran2_2"/>
    <property type="match status" value="1"/>
</dbReference>
<evidence type="ECO:0000259" key="12">
    <source>
        <dbReference type="Pfam" id="PF13735"/>
    </source>
</evidence>
<keyword evidence="6" id="KW-0547">Nucleotide-binding</keyword>
<feature type="domain" description="CCA-adding enzyme C-terminal" evidence="12">
    <location>
        <begin position="289"/>
        <end position="421"/>
    </location>
</feature>
<dbReference type="PATRIC" id="fig|1121307.3.peg.871"/>
<dbReference type="EMBL" id="LFVU01000027">
    <property type="protein sequence ID" value="KMT21255.1"/>
    <property type="molecule type" value="Genomic_DNA"/>
</dbReference>
<comment type="similarity">
    <text evidence="9">Belongs to the tRNA nucleotidyltransferase/poly(A) polymerase family.</text>
</comment>
<dbReference type="GO" id="GO:0008033">
    <property type="term" value="P:tRNA processing"/>
    <property type="evidence" value="ECO:0007669"/>
    <property type="project" value="UniProtKB-KW"/>
</dbReference>
<feature type="domain" description="tRNA nucleotidyltransferase/poly(A) polymerase RNA and SrmB- binding" evidence="11">
    <location>
        <begin position="175"/>
        <end position="233"/>
    </location>
</feature>
<keyword evidence="5" id="KW-0479">Metal-binding</keyword>
<dbReference type="Gene3D" id="1.10.3090.10">
    <property type="entry name" value="cca-adding enzyme, domain 2"/>
    <property type="match status" value="1"/>
</dbReference>
<evidence type="ECO:0000256" key="5">
    <source>
        <dbReference type="ARBA" id="ARBA00022723"/>
    </source>
</evidence>
<keyword evidence="14" id="KW-1185">Reference proteome</keyword>
<evidence type="ECO:0000256" key="9">
    <source>
        <dbReference type="RuleBase" id="RU003953"/>
    </source>
</evidence>
<evidence type="ECO:0000256" key="2">
    <source>
        <dbReference type="ARBA" id="ARBA00022679"/>
    </source>
</evidence>
<dbReference type="SUPFAM" id="SSF81891">
    <property type="entry name" value="Poly A polymerase C-terminal region-like"/>
    <property type="match status" value="1"/>
</dbReference>
<dbReference type="RefSeq" id="WP_048570703.1">
    <property type="nucleotide sequence ID" value="NZ_LFVU01000027.1"/>
</dbReference>
<dbReference type="Pfam" id="PF01743">
    <property type="entry name" value="PolyA_pol"/>
    <property type="match status" value="1"/>
</dbReference>
<evidence type="ECO:0000313" key="13">
    <source>
        <dbReference type="EMBL" id="KMT21255.1"/>
    </source>
</evidence>
<name>A0A0J8D516_CLOCY</name>
<reference evidence="13 14" key="1">
    <citation type="submission" date="2015-06" db="EMBL/GenBank/DDBJ databases">
        <title>Draft genome sequence of the purine-degrading Clostridium cylindrosporum HC-1 (DSM 605).</title>
        <authorList>
            <person name="Poehlein A."/>
            <person name="Schiel-Bengelsdorf B."/>
            <person name="Bengelsdorf F."/>
            <person name="Daniel R."/>
            <person name="Duerre P."/>
        </authorList>
    </citation>
    <scope>NUCLEOTIDE SEQUENCE [LARGE SCALE GENOMIC DNA]</scope>
    <source>
        <strain evidence="13 14">DSM 605</strain>
    </source>
</reference>
<dbReference type="GO" id="GO:0016779">
    <property type="term" value="F:nucleotidyltransferase activity"/>
    <property type="evidence" value="ECO:0007669"/>
    <property type="project" value="UniProtKB-KW"/>
</dbReference>
<dbReference type="GO" id="GO:0000049">
    <property type="term" value="F:tRNA binding"/>
    <property type="evidence" value="ECO:0007669"/>
    <property type="project" value="TreeGrafter"/>
</dbReference>
<comment type="caution">
    <text evidence="13">The sequence shown here is derived from an EMBL/GenBank/DDBJ whole genome shotgun (WGS) entry which is preliminary data.</text>
</comment>
<protein>
    <submittedName>
        <fullName evidence="13">tRNA nucleotidyltransferase/poly(A) polymerase</fullName>
    </submittedName>
</protein>
<keyword evidence="2 9" id="KW-0808">Transferase</keyword>
<evidence type="ECO:0000256" key="8">
    <source>
        <dbReference type="ARBA" id="ARBA00022884"/>
    </source>
</evidence>
<organism evidence="13 14">
    <name type="scientific">Clostridium cylindrosporum DSM 605</name>
    <dbReference type="NCBI Taxonomy" id="1121307"/>
    <lineage>
        <taxon>Bacteria</taxon>
        <taxon>Bacillati</taxon>
        <taxon>Bacillota</taxon>
        <taxon>Clostridia</taxon>
        <taxon>Eubacteriales</taxon>
        <taxon>Clostridiaceae</taxon>
        <taxon>Clostridium</taxon>
    </lineage>
</organism>